<protein>
    <submittedName>
        <fullName evidence="1">Uncharacterized protein</fullName>
    </submittedName>
</protein>
<organism evidence="1 2">
    <name type="scientific">Sphingobacterium paucimobilis HER1398</name>
    <dbReference type="NCBI Taxonomy" id="1346330"/>
    <lineage>
        <taxon>Bacteria</taxon>
        <taxon>Pseudomonadati</taxon>
        <taxon>Bacteroidota</taxon>
        <taxon>Sphingobacteriia</taxon>
        <taxon>Sphingobacteriales</taxon>
        <taxon>Sphingobacteriaceae</taxon>
        <taxon>Sphingobacterium</taxon>
    </lineage>
</organism>
<gene>
    <name evidence="1" type="ORF">M472_04055</name>
</gene>
<comment type="caution">
    <text evidence="1">The sequence shown here is derived from an EMBL/GenBank/DDBJ whole genome shotgun (WGS) entry which is preliminary data.</text>
</comment>
<evidence type="ECO:0000313" key="2">
    <source>
        <dbReference type="Proteomes" id="UP000016584"/>
    </source>
</evidence>
<dbReference type="AlphaFoldDB" id="U2J5J3"/>
<keyword evidence="2" id="KW-1185">Reference proteome</keyword>
<dbReference type="STRING" id="1346330.M472_04055"/>
<dbReference type="SUPFAM" id="SSF47413">
    <property type="entry name" value="lambda repressor-like DNA-binding domains"/>
    <property type="match status" value="1"/>
</dbReference>
<evidence type="ECO:0000313" key="1">
    <source>
        <dbReference type="EMBL" id="ERJ57933.1"/>
    </source>
</evidence>
<dbReference type="InterPro" id="IPR010982">
    <property type="entry name" value="Lambda_DNA-bd_dom_sf"/>
</dbReference>
<proteinExistence type="predicted"/>
<accession>U2J5J3</accession>
<dbReference type="EMBL" id="ATDL01000020">
    <property type="protein sequence ID" value="ERJ57933.1"/>
    <property type="molecule type" value="Genomic_DNA"/>
</dbReference>
<reference evidence="1 2" key="1">
    <citation type="journal article" date="2013" name="Genome Announc.">
        <title>The Draft Genome Sequence of Sphingomonas paucimobilis Strain HER1398 (Proteobacteria), Host to the Giant PAU Phage, Indicates That It Is a Member of the Genus Sphingobacterium (Bacteroidetes).</title>
        <authorList>
            <person name="White R.A.III."/>
            <person name="Suttle C.A."/>
        </authorList>
    </citation>
    <scope>NUCLEOTIDE SEQUENCE [LARGE SCALE GENOMIC DNA]</scope>
    <source>
        <strain evidence="1 2">HER1398</strain>
    </source>
</reference>
<dbReference type="OrthoDB" id="708916at2"/>
<dbReference type="GO" id="GO:0003677">
    <property type="term" value="F:DNA binding"/>
    <property type="evidence" value="ECO:0007669"/>
    <property type="project" value="InterPro"/>
</dbReference>
<name>U2J5J3_9SPHI</name>
<sequence>MEHLNLNIISTNIFKLLDYSGLSDLTFANLLGFSEKQLRLIKKHKAQFNIDNLNKACDFFNVALTRINKAEFEPETDLRERLLIKHRKNTEYYTLLEKRPTIRHAIRFILLNHLIFKTEGLGSGDIRAVFLEKDWDFTSRYISTAMLRNSDLVEIVGETIVKGKKANIYGPKKEKPTE</sequence>
<dbReference type="RefSeq" id="WP_021071703.1">
    <property type="nucleotide sequence ID" value="NZ_ATDL01000020.1"/>
</dbReference>
<dbReference type="Proteomes" id="UP000016584">
    <property type="component" value="Unassembled WGS sequence"/>
</dbReference>